<feature type="transmembrane region" description="Helical" evidence="1">
    <location>
        <begin position="123"/>
        <end position="145"/>
    </location>
</feature>
<evidence type="ECO:0000313" key="3">
    <source>
        <dbReference type="EMBL" id="MDP7736698.1"/>
    </source>
</evidence>
<evidence type="ECO:0000313" key="4">
    <source>
        <dbReference type="Proteomes" id="UP001229081"/>
    </source>
</evidence>
<feature type="transmembrane region" description="Helical" evidence="1">
    <location>
        <begin position="151"/>
        <end position="171"/>
    </location>
</feature>
<keyword evidence="1" id="KW-0812">Transmembrane</keyword>
<name>A0A4R5WXC0_9MYCO</name>
<organism evidence="3 4">
    <name type="scientific">Mycobacterium paragordonae</name>
    <dbReference type="NCBI Taxonomy" id="1389713"/>
    <lineage>
        <taxon>Bacteria</taxon>
        <taxon>Bacillati</taxon>
        <taxon>Actinomycetota</taxon>
        <taxon>Actinomycetes</taxon>
        <taxon>Mycobacteriales</taxon>
        <taxon>Mycobacteriaceae</taxon>
        <taxon>Mycobacterium</taxon>
    </lineage>
</organism>
<dbReference type="RefSeq" id="WP_133435631.1">
    <property type="nucleotide sequence ID" value="NZ_JAUFSA010000001.1"/>
</dbReference>
<evidence type="ECO:0000259" key="2">
    <source>
        <dbReference type="Pfam" id="PF00934"/>
    </source>
</evidence>
<sequence length="175" mass="17789">MSAVIAVPELMAQAATDLTAIGETLNAAHMTAAGPTVALVPAAADEVSTSIAHLLSGYGQEYQKLAGEATACYEQFAQHLTASAGAYASAEAANVASLQPLTPSAASTPLGALVLQLGLNEPLFYLVGGALGLQFVGILLLAPFLLPLVPLLFGALILEALLILNIEFILFGSVS</sequence>
<keyword evidence="1" id="KW-0472">Membrane</keyword>
<reference evidence="3" key="1">
    <citation type="submission" date="2023-06" db="EMBL/GenBank/DDBJ databases">
        <title>Identification of two novel mycobacterium reveal diversities and complexities of Mycobacterium gordonae clade.</title>
        <authorList>
            <person name="Matsumoto Y."/>
            <person name="Nakamura S."/>
            <person name="Motooka D."/>
            <person name="Fukushima K."/>
        </authorList>
    </citation>
    <scope>NUCLEOTIDE SEQUENCE</scope>
    <source>
        <strain evidence="3">TY812</strain>
    </source>
</reference>
<evidence type="ECO:0000256" key="1">
    <source>
        <dbReference type="SAM" id="Phobius"/>
    </source>
</evidence>
<keyword evidence="1" id="KW-1133">Transmembrane helix</keyword>
<protein>
    <submittedName>
        <fullName evidence="3">PE family protein</fullName>
    </submittedName>
</protein>
<dbReference type="SUPFAM" id="SSF140459">
    <property type="entry name" value="PE/PPE dimer-like"/>
    <property type="match status" value="1"/>
</dbReference>
<dbReference type="EMBL" id="JAUFSA010000001">
    <property type="protein sequence ID" value="MDP7736698.1"/>
    <property type="molecule type" value="Genomic_DNA"/>
</dbReference>
<proteinExistence type="predicted"/>
<gene>
    <name evidence="3" type="ORF">QXL92_18305</name>
</gene>
<dbReference type="AlphaFoldDB" id="A0A4R5WXC0"/>
<dbReference type="InterPro" id="IPR000084">
    <property type="entry name" value="PE-PGRS_N"/>
</dbReference>
<comment type="caution">
    <text evidence="3">The sequence shown here is derived from an EMBL/GenBank/DDBJ whole genome shotgun (WGS) entry which is preliminary data.</text>
</comment>
<dbReference type="Pfam" id="PF00934">
    <property type="entry name" value="PE"/>
    <property type="match status" value="1"/>
</dbReference>
<accession>A0A4R5WXC0</accession>
<dbReference type="Proteomes" id="UP001229081">
    <property type="component" value="Unassembled WGS sequence"/>
</dbReference>
<dbReference type="InterPro" id="IPR038332">
    <property type="entry name" value="PPE_sf"/>
</dbReference>
<dbReference type="Gene3D" id="1.10.287.850">
    <property type="entry name" value="HP0062-like domain"/>
    <property type="match status" value="1"/>
</dbReference>
<feature type="domain" description="PE" evidence="2">
    <location>
        <begin position="4"/>
        <end position="94"/>
    </location>
</feature>